<dbReference type="AlphaFoldDB" id="A0A933NZU9"/>
<keyword evidence="1" id="KW-0732">Signal</keyword>
<evidence type="ECO:0000313" key="2">
    <source>
        <dbReference type="EMBL" id="MBI4922912.1"/>
    </source>
</evidence>
<evidence type="ECO:0000313" key="3">
    <source>
        <dbReference type="Proteomes" id="UP000782610"/>
    </source>
</evidence>
<gene>
    <name evidence="2" type="ORF">HY834_14285</name>
</gene>
<sequence length="124" mass="13505">MIWKVQLVAACLVMATPAISGGLLPDGTYECRLGANEEFAGSMVIAGDTYVGPDIGEHPSERFLFTETGDDIEWLGPLGGFSAAGYVPFSTRRLEGGDGYVAFRLLIKKDEVESMHLIDCEMRR</sequence>
<name>A0A933NZU9_9HYPH</name>
<evidence type="ECO:0008006" key="4">
    <source>
        <dbReference type="Google" id="ProtNLM"/>
    </source>
</evidence>
<accession>A0A933NZU9</accession>
<proteinExistence type="predicted"/>
<feature type="chain" id="PRO_5037672633" description="Elongation factor P" evidence="1">
    <location>
        <begin position="21"/>
        <end position="124"/>
    </location>
</feature>
<comment type="caution">
    <text evidence="2">The sequence shown here is derived from an EMBL/GenBank/DDBJ whole genome shotgun (WGS) entry which is preliminary data.</text>
</comment>
<dbReference type="EMBL" id="JACRAF010000039">
    <property type="protein sequence ID" value="MBI4922912.1"/>
    <property type="molecule type" value="Genomic_DNA"/>
</dbReference>
<reference evidence="2" key="1">
    <citation type="submission" date="2020-07" db="EMBL/GenBank/DDBJ databases">
        <title>Huge and variable diversity of episymbiotic CPR bacteria and DPANN archaea in groundwater ecosystems.</title>
        <authorList>
            <person name="He C.Y."/>
            <person name="Keren R."/>
            <person name="Whittaker M."/>
            <person name="Farag I.F."/>
            <person name="Doudna J."/>
            <person name="Cate J.H.D."/>
            <person name="Banfield J.F."/>
        </authorList>
    </citation>
    <scope>NUCLEOTIDE SEQUENCE</scope>
    <source>
        <strain evidence="2">NC_groundwater_1586_Pr3_B-0.1um_66_15</strain>
    </source>
</reference>
<dbReference type="Proteomes" id="UP000782610">
    <property type="component" value="Unassembled WGS sequence"/>
</dbReference>
<organism evidence="2 3">
    <name type="scientific">Devosia nanyangense</name>
    <dbReference type="NCBI Taxonomy" id="1228055"/>
    <lineage>
        <taxon>Bacteria</taxon>
        <taxon>Pseudomonadati</taxon>
        <taxon>Pseudomonadota</taxon>
        <taxon>Alphaproteobacteria</taxon>
        <taxon>Hyphomicrobiales</taxon>
        <taxon>Devosiaceae</taxon>
        <taxon>Devosia</taxon>
    </lineage>
</organism>
<protein>
    <recommendedName>
        <fullName evidence="4">Elongation factor P</fullName>
    </recommendedName>
</protein>
<feature type="signal peptide" evidence="1">
    <location>
        <begin position="1"/>
        <end position="20"/>
    </location>
</feature>
<evidence type="ECO:0000256" key="1">
    <source>
        <dbReference type="SAM" id="SignalP"/>
    </source>
</evidence>